<dbReference type="Pfam" id="PF07486">
    <property type="entry name" value="Hydrolase_2"/>
    <property type="match status" value="1"/>
</dbReference>
<dbReference type="InterPro" id="IPR036779">
    <property type="entry name" value="LysM_dom_sf"/>
</dbReference>
<dbReference type="RefSeq" id="WP_191270895.1">
    <property type="nucleotide sequence ID" value="NZ_BNDS01000003.1"/>
</dbReference>
<evidence type="ECO:0000256" key="1">
    <source>
        <dbReference type="SAM" id="SignalP"/>
    </source>
</evidence>
<evidence type="ECO:0000313" key="4">
    <source>
        <dbReference type="Proteomes" id="UP000637074"/>
    </source>
</evidence>
<accession>A0ABQ3MYI5</accession>
<dbReference type="InterPro" id="IPR011105">
    <property type="entry name" value="Cell_wall_hydrolase_SleB"/>
</dbReference>
<feature type="chain" id="PRO_5045237572" description="LysM domain-containing protein" evidence="1">
    <location>
        <begin position="22"/>
        <end position="200"/>
    </location>
</feature>
<keyword evidence="1" id="KW-0732">Signal</keyword>
<dbReference type="CDD" id="cd00118">
    <property type="entry name" value="LysM"/>
    <property type="match status" value="1"/>
</dbReference>
<keyword evidence="4" id="KW-1185">Reference proteome</keyword>
<dbReference type="Gene3D" id="1.10.10.2520">
    <property type="entry name" value="Cell wall hydrolase SleB, domain 1"/>
    <property type="match status" value="1"/>
</dbReference>
<feature type="signal peptide" evidence="1">
    <location>
        <begin position="1"/>
        <end position="21"/>
    </location>
</feature>
<gene>
    <name evidence="3" type="ORF">AM1BK_12730</name>
</gene>
<comment type="caution">
    <text evidence="3">The sequence shown here is derived from an EMBL/GenBank/DDBJ whole genome shotgun (WGS) entry which is preliminary data.</text>
</comment>
<dbReference type="PROSITE" id="PS51782">
    <property type="entry name" value="LYSM"/>
    <property type="match status" value="1"/>
</dbReference>
<organism evidence="3 4">
    <name type="scientific">Neobacillus kokaensis</name>
    <dbReference type="NCBI Taxonomy" id="2759023"/>
    <lineage>
        <taxon>Bacteria</taxon>
        <taxon>Bacillati</taxon>
        <taxon>Bacillota</taxon>
        <taxon>Bacilli</taxon>
        <taxon>Bacillales</taxon>
        <taxon>Bacillaceae</taxon>
        <taxon>Neobacillus</taxon>
    </lineage>
</organism>
<reference evidence="3 4" key="1">
    <citation type="journal article" date="2022" name="Int. J. Syst. Evol. Microbiol.">
        <title>Neobacillus kokaensis sp. nov., isolated from soil.</title>
        <authorList>
            <person name="Yuki K."/>
            <person name="Matsubara H."/>
            <person name="Yamaguchi S."/>
        </authorList>
    </citation>
    <scope>NUCLEOTIDE SEQUENCE [LARGE SCALE GENOMIC DNA]</scope>
    <source>
        <strain evidence="3 4">LOB 377</strain>
    </source>
</reference>
<dbReference type="InterPro" id="IPR042047">
    <property type="entry name" value="SleB_dom1"/>
</dbReference>
<dbReference type="InterPro" id="IPR018392">
    <property type="entry name" value="LysM"/>
</dbReference>
<dbReference type="Gene3D" id="3.10.350.10">
    <property type="entry name" value="LysM domain"/>
    <property type="match status" value="1"/>
</dbReference>
<dbReference type="SUPFAM" id="SSF54106">
    <property type="entry name" value="LysM domain"/>
    <property type="match status" value="1"/>
</dbReference>
<dbReference type="SMART" id="SM00257">
    <property type="entry name" value="LysM"/>
    <property type="match status" value="1"/>
</dbReference>
<dbReference type="EMBL" id="BNDS01000003">
    <property type="protein sequence ID" value="GHH97730.1"/>
    <property type="molecule type" value="Genomic_DNA"/>
</dbReference>
<proteinExistence type="predicted"/>
<evidence type="ECO:0000313" key="3">
    <source>
        <dbReference type="EMBL" id="GHH97730.1"/>
    </source>
</evidence>
<sequence>MNKFKKLLISAGLILSMSAFTLNGTTEAATTTHKVQYGETYWKLAVKFGVPVKSLMQANNATSSYLYAGKTLVIPNSSVTAAERDLMARLVHAEAKGEPYAGKVAVATVVLNRVASADFPNTVRGVIYEKSGGHFAFTPVMNGAINQPADAASKRAVNEALAFRGQGNGSLFFYNPKTAVSKWVATRQVTVKIGNHVFAK</sequence>
<name>A0ABQ3MYI5_9BACI</name>
<dbReference type="Pfam" id="PF01476">
    <property type="entry name" value="LysM"/>
    <property type="match status" value="1"/>
</dbReference>
<protein>
    <recommendedName>
        <fullName evidence="2">LysM domain-containing protein</fullName>
    </recommendedName>
</protein>
<dbReference type="Gene3D" id="6.20.240.60">
    <property type="match status" value="1"/>
</dbReference>
<evidence type="ECO:0000259" key="2">
    <source>
        <dbReference type="PROSITE" id="PS51782"/>
    </source>
</evidence>
<feature type="domain" description="LysM" evidence="2">
    <location>
        <begin position="31"/>
        <end position="74"/>
    </location>
</feature>
<dbReference type="Proteomes" id="UP000637074">
    <property type="component" value="Unassembled WGS sequence"/>
</dbReference>